<dbReference type="PROSITE" id="PS51350">
    <property type="entry name" value="PTS_HPR_DOM"/>
    <property type="match status" value="1"/>
</dbReference>
<reference evidence="5 6" key="1">
    <citation type="submission" date="2021-02" db="EMBL/GenBank/DDBJ databases">
        <title>Actinophytocola xerophila sp. nov., isolated from soil of cotton cropping field.</title>
        <authorList>
            <person name="Huang R."/>
            <person name="Chen X."/>
            <person name="Ge X."/>
            <person name="Liu W."/>
        </authorList>
    </citation>
    <scope>NUCLEOTIDE SEQUENCE [LARGE SCALE GENOMIC DNA]</scope>
    <source>
        <strain evidence="5 6">S1-96</strain>
    </source>
</reference>
<gene>
    <name evidence="5" type="ORF">JT362_14330</name>
</gene>
<dbReference type="Gene3D" id="3.30.1340.10">
    <property type="entry name" value="HPr-like"/>
    <property type="match status" value="1"/>
</dbReference>
<sequence>MPSRDVVVGSRVGLHGRPAKTVVGVAAAQPVAVRISTAGKPAVDASSILAVLSLGAKGGDTVTVEADGDGAEAALGAMVEILAQDLDAEPADA</sequence>
<keyword evidence="3" id="KW-0598">Phosphotransferase system</keyword>
<dbReference type="PANTHER" id="PTHR33705:SF2">
    <property type="entry name" value="PHOSPHOCARRIER PROTEIN NPR"/>
    <property type="match status" value="1"/>
</dbReference>
<protein>
    <submittedName>
        <fullName evidence="5">HPr family phosphocarrier protein</fullName>
    </submittedName>
</protein>
<evidence type="ECO:0000256" key="2">
    <source>
        <dbReference type="ARBA" id="ARBA00022490"/>
    </source>
</evidence>
<keyword evidence="6" id="KW-1185">Reference proteome</keyword>
<name>A0ABT2J9P1_9PSEU</name>
<dbReference type="PANTHER" id="PTHR33705">
    <property type="entry name" value="PHOSPHOCARRIER PROTEIN HPR"/>
    <property type="match status" value="1"/>
</dbReference>
<organism evidence="5 6">
    <name type="scientific">Actinophytocola gossypii</name>
    <dbReference type="NCBI Taxonomy" id="2812003"/>
    <lineage>
        <taxon>Bacteria</taxon>
        <taxon>Bacillati</taxon>
        <taxon>Actinomycetota</taxon>
        <taxon>Actinomycetes</taxon>
        <taxon>Pseudonocardiales</taxon>
        <taxon>Pseudonocardiaceae</taxon>
    </lineage>
</organism>
<evidence type="ECO:0000313" key="5">
    <source>
        <dbReference type="EMBL" id="MCT2584299.1"/>
    </source>
</evidence>
<dbReference type="SUPFAM" id="SSF55594">
    <property type="entry name" value="HPr-like"/>
    <property type="match status" value="1"/>
</dbReference>
<dbReference type="EMBL" id="JAFFZE010000012">
    <property type="protein sequence ID" value="MCT2584299.1"/>
    <property type="molecule type" value="Genomic_DNA"/>
</dbReference>
<dbReference type="CDD" id="cd00367">
    <property type="entry name" value="PTS-HPr_like"/>
    <property type="match status" value="1"/>
</dbReference>
<dbReference type="InterPro" id="IPR000032">
    <property type="entry name" value="HPr-like"/>
</dbReference>
<dbReference type="RefSeq" id="WP_260191705.1">
    <property type="nucleotide sequence ID" value="NZ_JAFFZE010000012.1"/>
</dbReference>
<comment type="subcellular location">
    <subcellularLocation>
        <location evidence="1">Cytoplasm</location>
    </subcellularLocation>
</comment>
<dbReference type="PRINTS" id="PR00107">
    <property type="entry name" value="PHOSPHOCPHPR"/>
</dbReference>
<proteinExistence type="predicted"/>
<keyword evidence="2" id="KW-0963">Cytoplasm</keyword>
<accession>A0ABT2J9P1</accession>
<evidence type="ECO:0000259" key="4">
    <source>
        <dbReference type="PROSITE" id="PS51350"/>
    </source>
</evidence>
<dbReference type="InterPro" id="IPR035895">
    <property type="entry name" value="HPr-like_sf"/>
</dbReference>
<feature type="domain" description="HPr" evidence="4">
    <location>
        <begin position="1"/>
        <end position="89"/>
    </location>
</feature>
<dbReference type="InterPro" id="IPR050399">
    <property type="entry name" value="HPr"/>
</dbReference>
<evidence type="ECO:0000256" key="3">
    <source>
        <dbReference type="ARBA" id="ARBA00022683"/>
    </source>
</evidence>
<comment type="caution">
    <text evidence="5">The sequence shown here is derived from an EMBL/GenBank/DDBJ whole genome shotgun (WGS) entry which is preliminary data.</text>
</comment>
<dbReference type="Proteomes" id="UP001156441">
    <property type="component" value="Unassembled WGS sequence"/>
</dbReference>
<evidence type="ECO:0000313" key="6">
    <source>
        <dbReference type="Proteomes" id="UP001156441"/>
    </source>
</evidence>
<evidence type="ECO:0000256" key="1">
    <source>
        <dbReference type="ARBA" id="ARBA00004496"/>
    </source>
</evidence>
<dbReference type="Pfam" id="PF00381">
    <property type="entry name" value="PTS-HPr"/>
    <property type="match status" value="1"/>
</dbReference>
<dbReference type="NCBIfam" id="TIGR01003">
    <property type="entry name" value="PTS_HPr_family"/>
    <property type="match status" value="1"/>
</dbReference>